<feature type="transmembrane region" description="Helical" evidence="2">
    <location>
        <begin position="542"/>
        <end position="564"/>
    </location>
</feature>
<feature type="chain" id="PRO_5026258333" description="MARVEL domain-containing protein" evidence="3">
    <location>
        <begin position="22"/>
        <end position="580"/>
    </location>
</feature>
<feature type="signal peptide" evidence="3">
    <location>
        <begin position="1"/>
        <end position="21"/>
    </location>
</feature>
<evidence type="ECO:0000256" key="1">
    <source>
        <dbReference type="SAM" id="MobiDB-lite"/>
    </source>
</evidence>
<feature type="transmembrane region" description="Helical" evidence="2">
    <location>
        <begin position="314"/>
        <end position="337"/>
    </location>
</feature>
<name>A0A6G1ILZ7_9PLEO</name>
<evidence type="ECO:0008006" key="6">
    <source>
        <dbReference type="Google" id="ProtNLM"/>
    </source>
</evidence>
<protein>
    <recommendedName>
        <fullName evidence="6">MARVEL domain-containing protein</fullName>
    </recommendedName>
</protein>
<organism evidence="4 5">
    <name type="scientific">Lentithecium fluviatile CBS 122367</name>
    <dbReference type="NCBI Taxonomy" id="1168545"/>
    <lineage>
        <taxon>Eukaryota</taxon>
        <taxon>Fungi</taxon>
        <taxon>Dikarya</taxon>
        <taxon>Ascomycota</taxon>
        <taxon>Pezizomycotina</taxon>
        <taxon>Dothideomycetes</taxon>
        <taxon>Pleosporomycetidae</taxon>
        <taxon>Pleosporales</taxon>
        <taxon>Massarineae</taxon>
        <taxon>Lentitheciaceae</taxon>
        <taxon>Lentithecium</taxon>
    </lineage>
</organism>
<sequence>MALARLVMGSLIAGFLPTVNATFSIARCCTLAVRHEFHTYIDKLYPWEVCNFNTEIDYGNNETFPSIVSSMAWAKEYCRGTQYSSLKQWLMPLSSYISPYIGILLLCPVGDVPDQKFIKWEDWETVNLVLNGLRKPLQEYMSILGDPASATFGALHEVWSDARTLSRLTPEHSGKLSWLHQRASWIAALAGDIQFSAQTNWDPEVTRVLDASGGPPPRDLLSNNSGDVKGTDGKVTSQEVDISPAKEKEPSSASQPLVCGASNEANKINRAIEIAIVARNGFVSGILIPVLLMLAVTAATFYDAYSKKGDKDTGLALAYCVWYSWILVLGVAGNCYASALNPKVAKRAFDKVLEFGEEPVGTALRHRYVNNYLWQTWAEATKDHWAYQSVMERLKSDWLFWLRFCTGQFLGFCCVAFSSACATAIAWTTPTVGLGCRSFNFILYVVFSFVTACMHVLCSWLSVRSKAPQPSSNRTTNIPLQAAHCTYWFLVFANSLVMVLGTLFHLVGVFRTCWCEQLTWTDSTLIELNSKTPQAVDNARRYWLSTAYIAFGVVWLACLTAIAFRRFIIQKMEDWIEAKR</sequence>
<proteinExistence type="predicted"/>
<keyword evidence="2" id="KW-0812">Transmembrane</keyword>
<gene>
    <name evidence="4" type="ORF">K458DRAFT_393957</name>
</gene>
<evidence type="ECO:0000256" key="2">
    <source>
        <dbReference type="SAM" id="Phobius"/>
    </source>
</evidence>
<evidence type="ECO:0000313" key="4">
    <source>
        <dbReference type="EMBL" id="KAF2679274.1"/>
    </source>
</evidence>
<feature type="transmembrane region" description="Helical" evidence="2">
    <location>
        <begin position="400"/>
        <end position="429"/>
    </location>
</feature>
<feature type="transmembrane region" description="Helical" evidence="2">
    <location>
        <begin position="484"/>
        <end position="504"/>
    </location>
</feature>
<evidence type="ECO:0000256" key="3">
    <source>
        <dbReference type="SAM" id="SignalP"/>
    </source>
</evidence>
<evidence type="ECO:0000313" key="5">
    <source>
        <dbReference type="Proteomes" id="UP000799291"/>
    </source>
</evidence>
<dbReference type="Proteomes" id="UP000799291">
    <property type="component" value="Unassembled WGS sequence"/>
</dbReference>
<keyword evidence="3" id="KW-0732">Signal</keyword>
<feature type="transmembrane region" description="Helical" evidence="2">
    <location>
        <begin position="282"/>
        <end position="302"/>
    </location>
</feature>
<keyword evidence="2" id="KW-0472">Membrane</keyword>
<feature type="region of interest" description="Disordered" evidence="1">
    <location>
        <begin position="210"/>
        <end position="257"/>
    </location>
</feature>
<reference evidence="4" key="1">
    <citation type="journal article" date="2020" name="Stud. Mycol.">
        <title>101 Dothideomycetes genomes: a test case for predicting lifestyles and emergence of pathogens.</title>
        <authorList>
            <person name="Haridas S."/>
            <person name="Albert R."/>
            <person name="Binder M."/>
            <person name="Bloem J."/>
            <person name="Labutti K."/>
            <person name="Salamov A."/>
            <person name="Andreopoulos B."/>
            <person name="Baker S."/>
            <person name="Barry K."/>
            <person name="Bills G."/>
            <person name="Bluhm B."/>
            <person name="Cannon C."/>
            <person name="Castanera R."/>
            <person name="Culley D."/>
            <person name="Daum C."/>
            <person name="Ezra D."/>
            <person name="Gonzalez J."/>
            <person name="Henrissat B."/>
            <person name="Kuo A."/>
            <person name="Liang C."/>
            <person name="Lipzen A."/>
            <person name="Lutzoni F."/>
            <person name="Magnuson J."/>
            <person name="Mondo S."/>
            <person name="Nolan M."/>
            <person name="Ohm R."/>
            <person name="Pangilinan J."/>
            <person name="Park H.-J."/>
            <person name="Ramirez L."/>
            <person name="Alfaro M."/>
            <person name="Sun H."/>
            <person name="Tritt A."/>
            <person name="Yoshinaga Y."/>
            <person name="Zwiers L.-H."/>
            <person name="Turgeon B."/>
            <person name="Goodwin S."/>
            <person name="Spatafora J."/>
            <person name="Crous P."/>
            <person name="Grigoriev I."/>
        </authorList>
    </citation>
    <scope>NUCLEOTIDE SEQUENCE</scope>
    <source>
        <strain evidence="4">CBS 122367</strain>
    </source>
</reference>
<keyword evidence="5" id="KW-1185">Reference proteome</keyword>
<keyword evidence="2" id="KW-1133">Transmembrane helix</keyword>
<dbReference type="AlphaFoldDB" id="A0A6G1ILZ7"/>
<dbReference type="EMBL" id="MU005604">
    <property type="protein sequence ID" value="KAF2679274.1"/>
    <property type="molecule type" value="Genomic_DNA"/>
</dbReference>
<dbReference type="OrthoDB" id="5392263at2759"/>
<accession>A0A6G1ILZ7</accession>
<feature type="transmembrane region" description="Helical" evidence="2">
    <location>
        <begin position="441"/>
        <end position="463"/>
    </location>
</feature>